<dbReference type="RefSeq" id="WP_259479192.1">
    <property type="nucleotide sequence ID" value="NZ_BAAAQY010000004.1"/>
</dbReference>
<dbReference type="SUPFAM" id="SSF54637">
    <property type="entry name" value="Thioesterase/thiol ester dehydrase-isomerase"/>
    <property type="match status" value="1"/>
</dbReference>
<evidence type="ECO:0000313" key="2">
    <source>
        <dbReference type="Proteomes" id="UP001500929"/>
    </source>
</evidence>
<proteinExistence type="predicted"/>
<protein>
    <submittedName>
        <fullName evidence="1">Thioesterase family protein</fullName>
    </submittedName>
</protein>
<name>A0ABP5QG84_9MICO</name>
<dbReference type="PANTHER" id="PTHR31793:SF24">
    <property type="entry name" value="LONG-CHAIN ACYL-COA THIOESTERASE FADM"/>
    <property type="match status" value="1"/>
</dbReference>
<accession>A0ABP5QG84</accession>
<comment type="caution">
    <text evidence="1">The sequence shown here is derived from an EMBL/GenBank/DDBJ whole genome shotgun (WGS) entry which is preliminary data.</text>
</comment>
<dbReference type="Gene3D" id="3.10.129.10">
    <property type="entry name" value="Hotdog Thioesterase"/>
    <property type="match status" value="1"/>
</dbReference>
<dbReference type="Proteomes" id="UP001500929">
    <property type="component" value="Unassembled WGS sequence"/>
</dbReference>
<evidence type="ECO:0000313" key="1">
    <source>
        <dbReference type="EMBL" id="GAA2232544.1"/>
    </source>
</evidence>
<dbReference type="InterPro" id="IPR050563">
    <property type="entry name" value="4-hydroxybenzoyl-CoA_TE"/>
</dbReference>
<reference evidence="2" key="1">
    <citation type="journal article" date="2019" name="Int. J. Syst. Evol. Microbiol.">
        <title>The Global Catalogue of Microorganisms (GCM) 10K type strain sequencing project: providing services to taxonomists for standard genome sequencing and annotation.</title>
        <authorList>
            <consortium name="The Broad Institute Genomics Platform"/>
            <consortium name="The Broad Institute Genome Sequencing Center for Infectious Disease"/>
            <person name="Wu L."/>
            <person name="Ma J."/>
        </authorList>
    </citation>
    <scope>NUCLEOTIDE SEQUENCE [LARGE SCALE GENOMIC DNA]</scope>
    <source>
        <strain evidence="2">JCM 16117</strain>
    </source>
</reference>
<dbReference type="EMBL" id="BAAAQY010000004">
    <property type="protein sequence ID" value="GAA2232544.1"/>
    <property type="molecule type" value="Genomic_DNA"/>
</dbReference>
<dbReference type="CDD" id="cd00586">
    <property type="entry name" value="4HBT"/>
    <property type="match status" value="1"/>
</dbReference>
<dbReference type="PANTHER" id="PTHR31793">
    <property type="entry name" value="4-HYDROXYBENZOYL-COA THIOESTERASE FAMILY MEMBER"/>
    <property type="match status" value="1"/>
</dbReference>
<sequence>MRLHVPIQLRWSDLDAYGHVNNASMLKILEEARVFAFWVDGDLTDPSQAEWSTAVIDAGPAADTKSVISRQEIEYVRSMPYIRQPIDVELWIGHLGGASLDVYYEIKDPVGTQPQNTYVKASTTLVLVDAVTDRPRRILPHERAAWEPYLDAPLTFRRRA</sequence>
<gene>
    <name evidence="1" type="ORF">GCM10009851_17030</name>
</gene>
<keyword evidence="2" id="KW-1185">Reference proteome</keyword>
<dbReference type="InterPro" id="IPR029069">
    <property type="entry name" value="HotDog_dom_sf"/>
</dbReference>
<dbReference type="Pfam" id="PF13279">
    <property type="entry name" value="4HBT_2"/>
    <property type="match status" value="1"/>
</dbReference>
<organism evidence="1 2">
    <name type="scientific">Herbiconiux moechotypicola</name>
    <dbReference type="NCBI Taxonomy" id="637393"/>
    <lineage>
        <taxon>Bacteria</taxon>
        <taxon>Bacillati</taxon>
        <taxon>Actinomycetota</taxon>
        <taxon>Actinomycetes</taxon>
        <taxon>Micrococcales</taxon>
        <taxon>Microbacteriaceae</taxon>
        <taxon>Herbiconiux</taxon>
    </lineage>
</organism>